<keyword evidence="1" id="KW-0812">Transmembrane</keyword>
<dbReference type="Proteomes" id="UP000179037">
    <property type="component" value="Unassembled WGS sequence"/>
</dbReference>
<feature type="transmembrane region" description="Helical" evidence="1">
    <location>
        <begin position="26"/>
        <end position="48"/>
    </location>
</feature>
<reference evidence="2 3" key="1">
    <citation type="journal article" date="2016" name="Nat. Commun.">
        <title>Thousands of microbial genomes shed light on interconnected biogeochemical processes in an aquifer system.</title>
        <authorList>
            <person name="Anantharaman K."/>
            <person name="Brown C.T."/>
            <person name="Hug L.A."/>
            <person name="Sharon I."/>
            <person name="Castelle C.J."/>
            <person name="Probst A.J."/>
            <person name="Thomas B.C."/>
            <person name="Singh A."/>
            <person name="Wilkins M.J."/>
            <person name="Karaoz U."/>
            <person name="Brodie E.L."/>
            <person name="Williams K.H."/>
            <person name="Hubbard S.S."/>
            <person name="Banfield J.F."/>
        </authorList>
    </citation>
    <scope>NUCLEOTIDE SEQUENCE [LARGE SCALE GENOMIC DNA]</scope>
</reference>
<keyword evidence="1" id="KW-1133">Transmembrane helix</keyword>
<accession>A0A1F6U1T0</accession>
<sequence>MTSDDLKNQLRGWAGRIDAMSIRERALIFITVLVALYFLAVNVLFGPLNAQKDRLQQQVDLKRQETQALEAQIQAMVATGGEGPEAVKRKKLEALRENLKTMDAGLVHVTAGLVPPKEMARLIEQMLLKNHGLQVMKVESIPATPLLEGGASGGATGAMVYKHGMNIEIKGGYLDILRYLKSLEALPWKVFWGQMTLKTETYPDSRVSLLIYTLSTHEAWIGL</sequence>
<dbReference type="EMBL" id="MFTC01000044">
    <property type="protein sequence ID" value="OGI51300.1"/>
    <property type="molecule type" value="Genomic_DNA"/>
</dbReference>
<dbReference type="AlphaFoldDB" id="A0A1F6U1T0"/>
<organism evidence="2 3">
    <name type="scientific">Candidatus Muproteobacteria bacterium RIFCSPLOWO2_01_FULL_60_18</name>
    <dbReference type="NCBI Taxonomy" id="1817768"/>
    <lineage>
        <taxon>Bacteria</taxon>
        <taxon>Pseudomonadati</taxon>
        <taxon>Pseudomonadota</taxon>
        <taxon>Candidatus Muproteobacteria</taxon>
    </lineage>
</organism>
<evidence type="ECO:0008006" key="4">
    <source>
        <dbReference type="Google" id="ProtNLM"/>
    </source>
</evidence>
<comment type="caution">
    <text evidence="2">The sequence shown here is derived from an EMBL/GenBank/DDBJ whole genome shotgun (WGS) entry which is preliminary data.</text>
</comment>
<evidence type="ECO:0000313" key="2">
    <source>
        <dbReference type="EMBL" id="OGI51300.1"/>
    </source>
</evidence>
<keyword evidence="1" id="KW-0472">Membrane</keyword>
<dbReference type="STRING" id="1817768.A3A87_05910"/>
<proteinExistence type="predicted"/>
<evidence type="ECO:0000256" key="1">
    <source>
        <dbReference type="SAM" id="Phobius"/>
    </source>
</evidence>
<protein>
    <recommendedName>
        <fullName evidence="4">MSHA biogenesis protein MshJ</fullName>
    </recommendedName>
</protein>
<evidence type="ECO:0000313" key="3">
    <source>
        <dbReference type="Proteomes" id="UP000179037"/>
    </source>
</evidence>
<name>A0A1F6U1T0_9PROT</name>
<gene>
    <name evidence="2" type="ORF">A3A87_05910</name>
</gene>